<dbReference type="PANTHER" id="PTHR23389">
    <property type="entry name" value="CHROMOSOME TRANSMISSION FIDELITY FACTOR 18"/>
    <property type="match status" value="1"/>
</dbReference>
<feature type="region of interest" description="Disordered" evidence="1">
    <location>
        <begin position="390"/>
        <end position="592"/>
    </location>
</feature>
<dbReference type="Pfam" id="PF00004">
    <property type="entry name" value="AAA"/>
    <property type="match status" value="1"/>
</dbReference>
<dbReference type="PANTHER" id="PTHR23389:SF21">
    <property type="entry name" value="ATPASE FAMILY AAA DOMAIN-CONTAINING PROTEIN 5"/>
    <property type="match status" value="1"/>
</dbReference>
<dbReference type="EMBL" id="JAWDGP010004279">
    <property type="protein sequence ID" value="KAK3765650.1"/>
    <property type="molecule type" value="Genomic_DNA"/>
</dbReference>
<feature type="compositionally biased region" description="Basic and acidic residues" evidence="1">
    <location>
        <begin position="165"/>
        <end position="182"/>
    </location>
</feature>
<feature type="compositionally biased region" description="Basic and acidic residues" evidence="1">
    <location>
        <begin position="1231"/>
        <end position="1242"/>
    </location>
</feature>
<evidence type="ECO:0000313" key="3">
    <source>
        <dbReference type="EMBL" id="KAK3765650.1"/>
    </source>
</evidence>
<comment type="caution">
    <text evidence="3">The sequence shown here is derived from an EMBL/GenBank/DDBJ whole genome shotgun (WGS) entry which is preliminary data.</text>
</comment>
<proteinExistence type="predicted"/>
<keyword evidence="4" id="KW-1185">Reference proteome</keyword>
<evidence type="ECO:0000313" key="4">
    <source>
        <dbReference type="Proteomes" id="UP001283361"/>
    </source>
</evidence>
<accession>A0AAE0ZAC6</accession>
<dbReference type="InterPro" id="IPR027417">
    <property type="entry name" value="P-loop_NTPase"/>
</dbReference>
<dbReference type="Proteomes" id="UP001283361">
    <property type="component" value="Unassembled WGS sequence"/>
</dbReference>
<dbReference type="GO" id="GO:0005524">
    <property type="term" value="F:ATP binding"/>
    <property type="evidence" value="ECO:0007669"/>
    <property type="project" value="InterPro"/>
</dbReference>
<dbReference type="InterPro" id="IPR003959">
    <property type="entry name" value="ATPase_AAA_core"/>
</dbReference>
<feature type="compositionally biased region" description="Polar residues" evidence="1">
    <location>
        <begin position="479"/>
        <end position="499"/>
    </location>
</feature>
<dbReference type="Gene3D" id="3.40.50.300">
    <property type="entry name" value="P-loop containing nucleotide triphosphate hydrolases"/>
    <property type="match status" value="2"/>
</dbReference>
<name>A0AAE0ZAC6_9GAST</name>
<evidence type="ECO:0000259" key="2">
    <source>
        <dbReference type="Pfam" id="PF00004"/>
    </source>
</evidence>
<feature type="compositionally biased region" description="Low complexity" evidence="1">
    <location>
        <begin position="1000"/>
        <end position="1012"/>
    </location>
</feature>
<feature type="region of interest" description="Disordered" evidence="1">
    <location>
        <begin position="819"/>
        <end position="839"/>
    </location>
</feature>
<dbReference type="GO" id="GO:0016887">
    <property type="term" value="F:ATP hydrolysis activity"/>
    <property type="evidence" value="ECO:0007669"/>
    <property type="project" value="InterPro"/>
</dbReference>
<feature type="region of interest" description="Disordered" evidence="1">
    <location>
        <begin position="900"/>
        <end position="931"/>
    </location>
</feature>
<feature type="compositionally biased region" description="Polar residues" evidence="1">
    <location>
        <begin position="420"/>
        <end position="437"/>
    </location>
</feature>
<sequence length="1698" mass="188141">MLRQSTLLGSFLINEKVNGKTNDFSADPGISNKHSLENTLKSTKYAAGGEINNECAKQTLTKSKQFPNVDQNDSQETVMVNGAFEKNQNNQKVKQEDVVRTPNSKKNKSNGKLSLSYKENGSMLSRGLPQESTETGKASHVVAYSDFLAEMSGAAKPPSEASFNKCEKITEKREKEKPKNEKPTMSYSDFLNMFKPAPAETDSPKEDVSEVSAVDGSNQMAAVQCRSILSFFSKSTATEKSRKRSESNSVKVIAEVHDGKESVKLKILPSPLKGNLPTVIPQVPNDVDAIEYLGSEMVKEESKTDNMSTSKKRKTNIESCQMAQSKKLKVSDNDDRKSTDLSLSICQNNQNDCYEDSPVVSNMTSQLAIKTSQSQLSFGMGVLAISKAKPEEKAGAVEKDQSEKRKRGRLRKVSDVIVSREQNSTDNSESCSAQVTISIRAKPEIKDKPEAVEKEQSEKGKQGRPRKVSDVIVSKENSECCSAQVTTSKSKNNIETLENTPLRRSSRTSRPVKPFMINEIVQIDDDEEEEEEKEEKDKKSKDGHIQRKKKGDCDAQKIDAPSSKKKTKGPLAPIFTSMKLKEESKPPPEDPEKVRLRREFMMSGIPEELKRQITNVFNVILDYPPLPNPSHIQQLERETYNFSTNKAVPVAINGSKNKALQLDPYLEAYPSWENLEWDAPMISNSTLLLQPCQTSPVLSQSQQKELLAKWHQEDPTFKFDRTLNQLLKHLKTPDDVSYDSTKTSLSSSDDDVVIMDDSTSEKPVKEAARSNPNVCLWPDLHQPVRSEEIVGNGAVLEQLKDWLGEWKKIMQKDIRKACKRSASQPNKSKGKGCWSEDSDFTNSEEEDELLCNTMLMTGPHGVGKTASVYALAQEMGYKVFEVNSSTLRSGKQILSQLEEATQSHRVAPSKSRQHPPEERVLSAAGSSESKKATSKSMATAFAVLFQTSGQQTGTALSTAKSKTAKKSKPLQKADIQKETPVTFSPEASSKKRKISSSTMKSKNSVKNSASSKSSKKNEDKCACDKEEKDTSQNLATMSLILFDEVDVVFEEDKGFLSTIEHFMASTKIPIILTSTAPASSLELSSKHDHIVLKYPTMASSVSYLCCVSLAHGVPATRHSIAELWQLLGGDLRRCLLYLQFWCQSGGGRGCLDKSPFHNNKLTSVSDVASAVVTFSQDSNSSISLYGDIQENDCSDDSNSNQFLSLRRPARKARRMIVDDDEDEENSNSSHDIVEKVDSDSLKSETSSHLNKRKRFPTKRSFAKAANRVCGKEMESTVSSVTVNHDLTTAAVTSSQGDADEKASIGFYLHLGLAESFLGVGNEPLSSQTIGQFIQSSTLSRSMLDRAVQVVTTADRILACNSIYQLGLHFSSVPKCDKIKVQLTLSAPSSKFCERKKRKRILDRSWLDSDCSEDESKIDRDLRKMNEEENDIGDKNKLRSDKVCPYNPSEMELSCEVEHSNLSLQNEDKTLVGESGVLDQPEAARTIKSKACLAMLSSLSQYYDSVSELDTLNIFYSSKEKGMQLCPGTSDEDTSSATSTHYFGSVLQSELPATANLLASRTLCKALDENEMAWQDKNLQSGQANCDGSDSSSWPDELCLPIGKSVPELWGLGDRDQRRSFDSATKNVVNCLGATVLQSDPVVYLDYLPHLRDVCRSENLRHLAKTQRRFHHYLDNAGMSLKKSTIACLTSTFTLDNPR</sequence>
<dbReference type="GO" id="GO:0005634">
    <property type="term" value="C:nucleus"/>
    <property type="evidence" value="ECO:0007669"/>
    <property type="project" value="TreeGrafter"/>
</dbReference>
<dbReference type="GO" id="GO:0003677">
    <property type="term" value="F:DNA binding"/>
    <property type="evidence" value="ECO:0007669"/>
    <property type="project" value="TreeGrafter"/>
</dbReference>
<gene>
    <name evidence="3" type="ORF">RRG08_063687</name>
</gene>
<feature type="region of interest" description="Disordered" evidence="1">
    <location>
        <begin position="83"/>
        <end position="136"/>
    </location>
</feature>
<reference evidence="3" key="1">
    <citation type="journal article" date="2023" name="G3 (Bethesda)">
        <title>A reference genome for the long-term kleptoplast-retaining sea slug Elysia crispata morphotype clarki.</title>
        <authorList>
            <person name="Eastman K.E."/>
            <person name="Pendleton A.L."/>
            <person name="Shaikh M.A."/>
            <person name="Suttiyut T."/>
            <person name="Ogas R."/>
            <person name="Tomko P."/>
            <person name="Gavelis G."/>
            <person name="Widhalm J.R."/>
            <person name="Wisecaver J.H."/>
        </authorList>
    </citation>
    <scope>NUCLEOTIDE SEQUENCE</scope>
    <source>
        <strain evidence="3">ECLA1</strain>
    </source>
</reference>
<feature type="domain" description="ATPase AAA-type core" evidence="2">
    <location>
        <begin position="854"/>
        <end position="901"/>
    </location>
</feature>
<feature type="compositionally biased region" description="Basic and acidic residues" evidence="1">
    <location>
        <begin position="390"/>
        <end position="403"/>
    </location>
</feature>
<feature type="compositionally biased region" description="Basic and acidic residues" evidence="1">
    <location>
        <begin position="1015"/>
        <end position="1027"/>
    </location>
</feature>
<feature type="compositionally biased region" description="Basic and acidic residues" evidence="1">
    <location>
        <begin position="535"/>
        <end position="557"/>
    </location>
</feature>
<feature type="compositionally biased region" description="Basic and acidic residues" evidence="1">
    <location>
        <begin position="329"/>
        <end position="339"/>
    </location>
</feature>
<feature type="compositionally biased region" description="Basic and acidic residues" evidence="1">
    <location>
        <begin position="579"/>
        <end position="592"/>
    </location>
</feature>
<feature type="region of interest" description="Disordered" evidence="1">
    <location>
        <begin position="153"/>
        <end position="186"/>
    </location>
</feature>
<feature type="compositionally biased region" description="Basic and acidic residues" evidence="1">
    <location>
        <begin position="441"/>
        <end position="461"/>
    </location>
</feature>
<dbReference type="SUPFAM" id="SSF52540">
    <property type="entry name" value="P-loop containing nucleoside triphosphate hydrolases"/>
    <property type="match status" value="1"/>
</dbReference>
<evidence type="ECO:0000256" key="1">
    <source>
        <dbReference type="SAM" id="MobiDB-lite"/>
    </source>
</evidence>
<feature type="region of interest" description="Disordered" evidence="1">
    <location>
        <begin position="298"/>
        <end position="339"/>
    </location>
</feature>
<organism evidence="3 4">
    <name type="scientific">Elysia crispata</name>
    <name type="common">lettuce slug</name>
    <dbReference type="NCBI Taxonomy" id="231223"/>
    <lineage>
        <taxon>Eukaryota</taxon>
        <taxon>Metazoa</taxon>
        <taxon>Spiralia</taxon>
        <taxon>Lophotrochozoa</taxon>
        <taxon>Mollusca</taxon>
        <taxon>Gastropoda</taxon>
        <taxon>Heterobranchia</taxon>
        <taxon>Euthyneura</taxon>
        <taxon>Panpulmonata</taxon>
        <taxon>Sacoglossa</taxon>
        <taxon>Placobranchoidea</taxon>
        <taxon>Plakobranchidae</taxon>
        <taxon>Elysia</taxon>
    </lineage>
</organism>
<protein>
    <recommendedName>
        <fullName evidence="2">ATPase AAA-type core domain-containing protein</fullName>
    </recommendedName>
</protein>
<feature type="region of interest" description="Disordered" evidence="1">
    <location>
        <begin position="952"/>
        <end position="1027"/>
    </location>
</feature>
<dbReference type="GO" id="GO:0061860">
    <property type="term" value="F:DNA clamp unloader activity"/>
    <property type="evidence" value="ECO:0007669"/>
    <property type="project" value="TreeGrafter"/>
</dbReference>
<feature type="region of interest" description="Disordered" evidence="1">
    <location>
        <begin position="1217"/>
        <end position="1255"/>
    </location>
</feature>
<feature type="compositionally biased region" description="Acidic residues" evidence="1">
    <location>
        <begin position="522"/>
        <end position="534"/>
    </location>
</feature>